<dbReference type="PANTHER" id="PTHR10429">
    <property type="entry name" value="DNA-3-METHYLADENINE GLYCOSYLASE"/>
    <property type="match status" value="1"/>
</dbReference>
<keyword evidence="2 5" id="KW-0227">DNA damage</keyword>
<evidence type="ECO:0000256" key="4">
    <source>
        <dbReference type="ARBA" id="ARBA00023204"/>
    </source>
</evidence>
<dbReference type="GO" id="GO:0003905">
    <property type="term" value="F:alkylbase DNA N-glycosylase activity"/>
    <property type="evidence" value="ECO:0007669"/>
    <property type="project" value="InterPro"/>
</dbReference>
<dbReference type="SUPFAM" id="SSF50486">
    <property type="entry name" value="FMT C-terminal domain-like"/>
    <property type="match status" value="1"/>
</dbReference>
<dbReference type="NCBIfam" id="NF002003">
    <property type="entry name" value="PRK00802.1-3"/>
    <property type="match status" value="1"/>
</dbReference>
<keyword evidence="4 5" id="KW-0234">DNA repair</keyword>
<evidence type="ECO:0000256" key="5">
    <source>
        <dbReference type="HAMAP-Rule" id="MF_00527"/>
    </source>
</evidence>
<evidence type="ECO:0000256" key="2">
    <source>
        <dbReference type="ARBA" id="ARBA00022763"/>
    </source>
</evidence>
<dbReference type="RefSeq" id="WP_078715329.1">
    <property type="nucleotide sequence ID" value="NZ_FUYG01000010.1"/>
</dbReference>
<dbReference type="GO" id="GO:0003677">
    <property type="term" value="F:DNA binding"/>
    <property type="evidence" value="ECO:0007669"/>
    <property type="project" value="InterPro"/>
</dbReference>
<dbReference type="CDD" id="cd00540">
    <property type="entry name" value="AAG"/>
    <property type="match status" value="1"/>
</dbReference>
<evidence type="ECO:0000256" key="1">
    <source>
        <dbReference type="ARBA" id="ARBA00009232"/>
    </source>
</evidence>
<dbReference type="InterPro" id="IPR003180">
    <property type="entry name" value="MPG"/>
</dbReference>
<proteinExistence type="inferred from homology"/>
<sequence>MFTPASNSSGLFDRTSVEVAPELLGARLTRHSALGHITLRITEVEAYLGVGEDPGSHSFRGQTPRNAVMFGPPLHLYTYFTYGMHVCANIVCSPQGQSSAVLLRAGEIVEGVEQARANRGEHVALRDLARGPARLTKAMAIPLSDGGASMVGDVYSLELSDDVHDVGTSVRTGVSGPGGSAAYPWRFFLVGDPTVSPYRASAPRKRD</sequence>
<dbReference type="EMBL" id="FUYG01000010">
    <property type="protein sequence ID" value="SKB01886.1"/>
    <property type="molecule type" value="Genomic_DNA"/>
</dbReference>
<dbReference type="GO" id="GO:0006284">
    <property type="term" value="P:base-excision repair"/>
    <property type="evidence" value="ECO:0007669"/>
    <property type="project" value="InterPro"/>
</dbReference>
<organism evidence="6 7">
    <name type="scientific">Agreia bicolorata</name>
    <dbReference type="NCBI Taxonomy" id="110935"/>
    <lineage>
        <taxon>Bacteria</taxon>
        <taxon>Bacillati</taxon>
        <taxon>Actinomycetota</taxon>
        <taxon>Actinomycetes</taxon>
        <taxon>Micrococcales</taxon>
        <taxon>Microbacteriaceae</taxon>
        <taxon>Agreia</taxon>
    </lineage>
</organism>
<reference evidence="7" key="1">
    <citation type="submission" date="2017-02" db="EMBL/GenBank/DDBJ databases">
        <authorList>
            <person name="Varghese N."/>
            <person name="Submissions S."/>
        </authorList>
    </citation>
    <scope>NUCLEOTIDE SEQUENCE [LARGE SCALE GENOMIC DNA]</scope>
    <source>
        <strain evidence="7">VKM Ac-2052</strain>
    </source>
</reference>
<comment type="similarity">
    <text evidence="1 5">Belongs to the DNA glycosylase MPG family.</text>
</comment>
<dbReference type="Gene3D" id="3.10.300.10">
    <property type="entry name" value="Methylpurine-DNA glycosylase (MPG)"/>
    <property type="match status" value="1"/>
</dbReference>
<gene>
    <name evidence="6" type="ORF">SAMN06295879_3377</name>
</gene>
<protein>
    <recommendedName>
        <fullName evidence="5">Putative 3-methyladenine DNA glycosylase</fullName>
        <ecNumber evidence="5">3.2.2.-</ecNumber>
    </recommendedName>
</protein>
<name>A0A1T4YJF7_9MICO</name>
<evidence type="ECO:0000313" key="7">
    <source>
        <dbReference type="Proteomes" id="UP000189735"/>
    </source>
</evidence>
<dbReference type="InterPro" id="IPR036995">
    <property type="entry name" value="MPG_sf"/>
</dbReference>
<keyword evidence="3 5" id="KW-0378">Hydrolase</keyword>
<evidence type="ECO:0000256" key="3">
    <source>
        <dbReference type="ARBA" id="ARBA00022801"/>
    </source>
</evidence>
<dbReference type="Proteomes" id="UP000189735">
    <property type="component" value="Unassembled WGS sequence"/>
</dbReference>
<dbReference type="HAMAP" id="MF_00527">
    <property type="entry name" value="3MGH"/>
    <property type="match status" value="1"/>
</dbReference>
<evidence type="ECO:0000313" key="6">
    <source>
        <dbReference type="EMBL" id="SKB01886.1"/>
    </source>
</evidence>
<dbReference type="Pfam" id="PF02245">
    <property type="entry name" value="Pur_DNA_glyco"/>
    <property type="match status" value="1"/>
</dbReference>
<dbReference type="InterPro" id="IPR011034">
    <property type="entry name" value="Formyl_transferase-like_C_sf"/>
</dbReference>
<accession>A0A1T4YJF7</accession>
<dbReference type="AlphaFoldDB" id="A0A1T4YJF7"/>
<dbReference type="NCBIfam" id="TIGR00567">
    <property type="entry name" value="3mg"/>
    <property type="match status" value="1"/>
</dbReference>
<dbReference type="EC" id="3.2.2.-" evidence="5"/>
<dbReference type="PANTHER" id="PTHR10429:SF0">
    <property type="entry name" value="DNA-3-METHYLADENINE GLYCOSYLASE"/>
    <property type="match status" value="1"/>
</dbReference>